<dbReference type="AlphaFoldDB" id="A0A1H0ZGT1"/>
<sequence length="148" mass="16494">MMKAIKILGVALLFGLLSGCGIVSEASYDTAGAIKAESSKACQSEEEQLNVKDVLVVNKDEVLPLENHFSGAVYVMFTKEDLNKGLKTDFSLNDKSLTDVQEDSQDDFNIRYDKKTYFSAKKITVENLEQIKMTSTWPDDIVLSLRSK</sequence>
<evidence type="ECO:0000313" key="1">
    <source>
        <dbReference type="EMBL" id="SDQ26647.1"/>
    </source>
</evidence>
<evidence type="ECO:0000313" key="2">
    <source>
        <dbReference type="Proteomes" id="UP000182870"/>
    </source>
</evidence>
<dbReference type="PROSITE" id="PS51257">
    <property type="entry name" value="PROKAR_LIPOPROTEIN"/>
    <property type="match status" value="1"/>
</dbReference>
<dbReference type="RefSeq" id="WP_074560867.1">
    <property type="nucleotide sequence ID" value="NZ_FNKE01000001.1"/>
</dbReference>
<evidence type="ECO:0008006" key="3">
    <source>
        <dbReference type="Google" id="ProtNLM"/>
    </source>
</evidence>
<name>A0A1H0ZGT1_STREI</name>
<protein>
    <recommendedName>
        <fullName evidence="3">Lipoprotein</fullName>
    </recommendedName>
</protein>
<dbReference type="Proteomes" id="UP000182870">
    <property type="component" value="Unassembled WGS sequence"/>
</dbReference>
<dbReference type="EMBL" id="FNKE01000001">
    <property type="protein sequence ID" value="SDQ26647.1"/>
    <property type="molecule type" value="Genomic_DNA"/>
</dbReference>
<gene>
    <name evidence="1" type="ORF">SAMN05216392_1239</name>
</gene>
<dbReference type="OrthoDB" id="2220048at2"/>
<accession>A0A1H0ZGT1</accession>
<organism evidence="1 2">
    <name type="scientific">Streptococcus equinus</name>
    <name type="common">Streptococcus bovis</name>
    <dbReference type="NCBI Taxonomy" id="1335"/>
    <lineage>
        <taxon>Bacteria</taxon>
        <taxon>Bacillati</taxon>
        <taxon>Bacillota</taxon>
        <taxon>Bacilli</taxon>
        <taxon>Lactobacillales</taxon>
        <taxon>Streptococcaceae</taxon>
        <taxon>Streptococcus</taxon>
    </lineage>
</organism>
<reference evidence="1 2" key="1">
    <citation type="submission" date="2016-10" db="EMBL/GenBank/DDBJ databases">
        <authorList>
            <person name="de Groot N.N."/>
        </authorList>
    </citation>
    <scope>NUCLEOTIDE SEQUENCE [LARGE SCALE GENOMIC DNA]</scope>
    <source>
        <strain evidence="1 2">Sb05</strain>
    </source>
</reference>
<proteinExistence type="predicted"/>